<dbReference type="STRING" id="3983.A0A199UCF4"/>
<accession>A0A199UCF4</accession>
<evidence type="ECO:0000259" key="2">
    <source>
        <dbReference type="Pfam" id="PF25474"/>
    </source>
</evidence>
<dbReference type="Gramene" id="Manes.15G192960.1.v8.1">
    <property type="protein sequence ID" value="Manes.15G192960.1.v8.1.CDS"/>
    <property type="gene ID" value="Manes.15G192960.v8.1"/>
</dbReference>
<evidence type="ECO:0000256" key="1">
    <source>
        <dbReference type="SAM" id="MobiDB-lite"/>
    </source>
</evidence>
<dbReference type="InterPro" id="IPR057352">
    <property type="entry name" value="TPR_TmcB/C"/>
</dbReference>
<dbReference type="OMA" id="EERAQCY"/>
<dbReference type="OrthoDB" id="439046at2759"/>
<dbReference type="AlphaFoldDB" id="A0A199UCF4"/>
<feature type="domain" description="TmcB/TmcC TPR repeats" evidence="2">
    <location>
        <begin position="160"/>
        <end position="206"/>
    </location>
</feature>
<feature type="compositionally biased region" description="Gly residues" evidence="1">
    <location>
        <begin position="138"/>
        <end position="150"/>
    </location>
</feature>
<proteinExistence type="predicted"/>
<dbReference type="InterPro" id="IPR011990">
    <property type="entry name" value="TPR-like_helical_dom_sf"/>
</dbReference>
<sequence length="282" mass="30510">MKAFLTRTGSVSVHAPVLPGSPKCPLSRHDSVSGIFSGENHTVSSPRISLHLKINCHKDTPIRRAMSETDLMRSEIDLFGTSTKLSGAGSLSFPSKIPEEEHLLGSDLHGFGTWSSNHAGLWPDNGIPLEELGFTGDGFGKGNKSGGGNGGDDDDSRSDISKMGDYYKEMLKSNPSDSLILRNYGKFLQEVEGDIERAEEYYGRAILASPGDGEVLSLYGKLIWDSHRDGDRAKAYYDQAVSASPNDCMVLGSYAHFMWEAEEDEGEINGYAEASPALVGVL</sequence>
<dbReference type="PANTHER" id="PTHR26312:SF123">
    <property type="entry name" value="TETRATRICOPEPTIDE REPEAT (TPR)-LIKE SUPERFAMILY PROTEIN"/>
    <property type="match status" value="1"/>
</dbReference>
<dbReference type="Gene3D" id="1.25.40.10">
    <property type="entry name" value="Tetratricopeptide repeat domain"/>
    <property type="match status" value="1"/>
</dbReference>
<gene>
    <name evidence="3" type="ORF">MANES_S010700</name>
</gene>
<organism evidence="3">
    <name type="scientific">Manihot esculenta</name>
    <name type="common">Cassava</name>
    <name type="synonym">Jatropha manihot</name>
    <dbReference type="NCBI Taxonomy" id="3983"/>
    <lineage>
        <taxon>Eukaryota</taxon>
        <taxon>Viridiplantae</taxon>
        <taxon>Streptophyta</taxon>
        <taxon>Embryophyta</taxon>
        <taxon>Tracheophyta</taxon>
        <taxon>Spermatophyta</taxon>
        <taxon>Magnoliopsida</taxon>
        <taxon>eudicotyledons</taxon>
        <taxon>Gunneridae</taxon>
        <taxon>Pentapetalae</taxon>
        <taxon>rosids</taxon>
        <taxon>fabids</taxon>
        <taxon>Malpighiales</taxon>
        <taxon>Euphorbiaceae</taxon>
        <taxon>Crotonoideae</taxon>
        <taxon>Manihoteae</taxon>
        <taxon>Manihot</taxon>
    </lineage>
</organism>
<dbReference type="PANTHER" id="PTHR26312">
    <property type="entry name" value="TETRATRICOPEPTIDE REPEAT PROTEIN 5"/>
    <property type="match status" value="1"/>
</dbReference>
<evidence type="ECO:0000313" key="3">
    <source>
        <dbReference type="EMBL" id="OAY22322.1"/>
    </source>
</evidence>
<dbReference type="Pfam" id="PF25474">
    <property type="entry name" value="TPR_TmcB"/>
    <property type="match status" value="1"/>
</dbReference>
<dbReference type="SUPFAM" id="SSF48452">
    <property type="entry name" value="TPR-like"/>
    <property type="match status" value="1"/>
</dbReference>
<name>A0A199UCF4_MANES</name>
<reference evidence="3" key="1">
    <citation type="submission" date="2016-02" db="EMBL/GenBank/DDBJ databases">
        <title>WGS assembly of Manihot esculenta.</title>
        <authorList>
            <person name="Bredeson J.V."/>
            <person name="Prochnik S.E."/>
            <person name="Lyons J.B."/>
            <person name="Schmutz J."/>
            <person name="Grimwood J."/>
            <person name="Vrebalov J."/>
            <person name="Bart R.S."/>
            <person name="Amuge T."/>
            <person name="Ferguson M.E."/>
            <person name="Green R."/>
            <person name="Putnam N."/>
            <person name="Stites J."/>
            <person name="Rounsley S."/>
            <person name="Rokhsar D.S."/>
        </authorList>
    </citation>
    <scope>NUCLEOTIDE SEQUENCE [LARGE SCALE GENOMIC DNA]</scope>
    <source>
        <tissue evidence="3">Leaf</tissue>
    </source>
</reference>
<feature type="region of interest" description="Disordered" evidence="1">
    <location>
        <begin position="138"/>
        <end position="159"/>
    </location>
</feature>
<dbReference type="EMBL" id="KV450446">
    <property type="protein sequence ID" value="OAY22322.1"/>
    <property type="molecule type" value="Genomic_DNA"/>
</dbReference>
<protein>
    <recommendedName>
        <fullName evidence="2">TmcB/TmcC TPR repeats domain-containing protein</fullName>
    </recommendedName>
</protein>